<feature type="region of interest" description="Disordered" evidence="1">
    <location>
        <begin position="1"/>
        <end position="69"/>
    </location>
</feature>
<evidence type="ECO:0000313" key="2">
    <source>
        <dbReference type="EMBL" id="KAF9062071.1"/>
    </source>
</evidence>
<feature type="region of interest" description="Disordered" evidence="1">
    <location>
        <begin position="886"/>
        <end position="964"/>
    </location>
</feature>
<feature type="compositionally biased region" description="Acidic residues" evidence="1">
    <location>
        <begin position="23"/>
        <end position="52"/>
    </location>
</feature>
<reference evidence="2" key="1">
    <citation type="submission" date="2020-11" db="EMBL/GenBank/DDBJ databases">
        <authorList>
            <consortium name="DOE Joint Genome Institute"/>
            <person name="Ahrendt S."/>
            <person name="Riley R."/>
            <person name="Andreopoulos W."/>
            <person name="Labutti K."/>
            <person name="Pangilinan J."/>
            <person name="Ruiz-Duenas F.J."/>
            <person name="Barrasa J.M."/>
            <person name="Sanchez-Garcia M."/>
            <person name="Camarero S."/>
            <person name="Miyauchi S."/>
            <person name="Serrano A."/>
            <person name="Linde D."/>
            <person name="Babiker R."/>
            <person name="Drula E."/>
            <person name="Ayuso-Fernandez I."/>
            <person name="Pacheco R."/>
            <person name="Padilla G."/>
            <person name="Ferreira P."/>
            <person name="Barriuso J."/>
            <person name="Kellner H."/>
            <person name="Castanera R."/>
            <person name="Alfaro M."/>
            <person name="Ramirez L."/>
            <person name="Pisabarro A.G."/>
            <person name="Kuo A."/>
            <person name="Tritt A."/>
            <person name="Lipzen A."/>
            <person name="He G."/>
            <person name="Yan M."/>
            <person name="Ng V."/>
            <person name="Cullen D."/>
            <person name="Martin F."/>
            <person name="Rosso M.-N."/>
            <person name="Henrissat B."/>
            <person name="Hibbett D."/>
            <person name="Martinez A.T."/>
            <person name="Grigoriev I.V."/>
        </authorList>
    </citation>
    <scope>NUCLEOTIDE SEQUENCE</scope>
    <source>
        <strain evidence="2">AH 40177</strain>
    </source>
</reference>
<feature type="compositionally biased region" description="Basic and acidic residues" evidence="1">
    <location>
        <begin position="1"/>
        <end position="22"/>
    </location>
</feature>
<keyword evidence="3" id="KW-1185">Reference proteome</keyword>
<feature type="compositionally biased region" description="Polar residues" evidence="1">
    <location>
        <begin position="109"/>
        <end position="123"/>
    </location>
</feature>
<evidence type="ECO:0000313" key="3">
    <source>
        <dbReference type="Proteomes" id="UP000772434"/>
    </source>
</evidence>
<dbReference type="EMBL" id="JADNRY010000182">
    <property type="protein sequence ID" value="KAF9062071.1"/>
    <property type="molecule type" value="Genomic_DNA"/>
</dbReference>
<accession>A0A9P5U0P7</accession>
<feature type="compositionally biased region" description="Low complexity" evidence="1">
    <location>
        <begin position="943"/>
        <end position="954"/>
    </location>
</feature>
<dbReference type="AlphaFoldDB" id="A0A9P5U0P7"/>
<feature type="region of interest" description="Disordered" evidence="1">
    <location>
        <begin position="839"/>
        <end position="870"/>
    </location>
</feature>
<feature type="region of interest" description="Disordered" evidence="1">
    <location>
        <begin position="220"/>
        <end position="263"/>
    </location>
</feature>
<feature type="compositionally biased region" description="Low complexity" evidence="1">
    <location>
        <begin position="220"/>
        <end position="235"/>
    </location>
</feature>
<feature type="compositionally biased region" description="Polar residues" evidence="1">
    <location>
        <begin position="886"/>
        <end position="897"/>
    </location>
</feature>
<feature type="compositionally biased region" description="Low complexity" evidence="1">
    <location>
        <begin position="88"/>
        <end position="97"/>
    </location>
</feature>
<evidence type="ECO:0000256" key="1">
    <source>
        <dbReference type="SAM" id="MobiDB-lite"/>
    </source>
</evidence>
<organism evidence="2 3">
    <name type="scientific">Rhodocollybia butyracea</name>
    <dbReference type="NCBI Taxonomy" id="206335"/>
    <lineage>
        <taxon>Eukaryota</taxon>
        <taxon>Fungi</taxon>
        <taxon>Dikarya</taxon>
        <taxon>Basidiomycota</taxon>
        <taxon>Agaricomycotina</taxon>
        <taxon>Agaricomycetes</taxon>
        <taxon>Agaricomycetidae</taxon>
        <taxon>Agaricales</taxon>
        <taxon>Marasmiineae</taxon>
        <taxon>Omphalotaceae</taxon>
        <taxon>Rhodocollybia</taxon>
    </lineage>
</organism>
<feature type="region of interest" description="Disordered" evidence="1">
    <location>
        <begin position="86"/>
        <end position="132"/>
    </location>
</feature>
<dbReference type="OrthoDB" id="2853053at2759"/>
<gene>
    <name evidence="2" type="ORF">BDP27DRAFT_1428269</name>
</gene>
<dbReference type="Proteomes" id="UP000772434">
    <property type="component" value="Unassembled WGS sequence"/>
</dbReference>
<protein>
    <submittedName>
        <fullName evidence="2">Uncharacterized protein</fullName>
    </submittedName>
</protein>
<comment type="caution">
    <text evidence="2">The sequence shown here is derived from an EMBL/GenBank/DDBJ whole genome shotgun (WGS) entry which is preliminary data.</text>
</comment>
<sequence>MSRISEFEEHTQRRRVDARDFLDVEAEVSDDGQDDDEDPDDEDLADFIDEETPSSSSRKFDIPPPTLHTESTIPLFQHIFERYENDRPSSSIHSHTSPIPPSPAEVFQPSPSSIQATSANSAPDSGDQLLPPTPDECWDLLRAFATSDDITLVQLENRMRDVLGGSYDHSVWSPRFDGVLRHENNVLDALGEIDAMQAKDAATSPGTCRAGTGNLNLTSNLSSSSSAGPAGSITSEGPTAFPSSPEPAAYNNGALVSRNARTEEDALNDTRNAIRMHYHDEDIDWRWYRVRCMYGSESNIINTLRATNRQDLVKKYLSSPVSGHVYLQVRSMLPDNSALLDYLKSLAYFIYHDIVTGFCPMELGYELSKTDHTVMTLQYFFQSFHQNLSSGTLDSMKNVRPPLSLLSRAQINQYVEDSDGTVSLRVACPMCDPKPCGHDDKRKFAIVGEQLWIQSSLRMCLVGKKHIEPATSITSEELNLFLESEHPALSNEHVIRMIPPLSSWQFFENETVEIRANAWVELLPSSMDTAEDWIGEGVIQKVDVVSCVVLLNSDTQSVPKTRLRRKLAVHMMVELLPGATGTIRRSRKVGPECSAHAFDGQTGFVTALDEGHGMATVQIDAQNSAECHINCLRETKVLAIPTITEDVLRKAVNSPLSSDNELAKRSETYTGASPWIGIHVIVLEPGNVKRGEFARVQGVRRNDKKSSGLEVHVRYETISTQTVFQWVDYHWVRHAQSHKFLHDDGDCFYPQGFWSFKDGYKPEYTVAELHVGYRRKVQEQVTMYNEEDERRRREEDEERKHEQWRLHLMKVELQRNHAATDTQTAKSLAALVAAQGRDVTPNLQSSSASGDGSAWDPSSRTPPHPSSLGETPALYRYWTWQPPSNHTGGMTPRSDSNAPIRDGGAWDPSAMTPLHTSSEAGGMTPRYDEYSIAPDGSVGEPRANTASAPTSSSALIHAPSPTGANTDASGHWLATRVLCEALQGLDIVVRNDARNMPEQRVYLTTLAGLIVAREGKRTTRANVGDIIPFSQIKQANTTIAENPEKARKLYIVVRGRHVGKIGRSVGKWVGLSKQYDYRLIPVKIQWNKAKWDTELEANGTVFNAPRWDLVVIHETSAQMNEGNRKVSGIRKDLCEKSW</sequence>
<proteinExistence type="predicted"/>
<name>A0A9P5U0P7_9AGAR</name>
<feature type="compositionally biased region" description="Low complexity" evidence="1">
    <location>
        <begin position="845"/>
        <end position="859"/>
    </location>
</feature>